<comment type="caution">
    <text evidence="2">The sequence shown here is derived from an EMBL/GenBank/DDBJ whole genome shotgun (WGS) entry which is preliminary data.</text>
</comment>
<evidence type="ECO:0000313" key="3">
    <source>
        <dbReference type="Proteomes" id="UP000176897"/>
    </source>
</evidence>
<dbReference type="InterPro" id="IPR032820">
    <property type="entry name" value="ATPase_put"/>
</dbReference>
<keyword evidence="1" id="KW-0472">Membrane</keyword>
<dbReference type="EMBL" id="MGEJ01000021">
    <property type="protein sequence ID" value="OGL79930.1"/>
    <property type="molecule type" value="Genomic_DNA"/>
</dbReference>
<keyword evidence="1" id="KW-0812">Transmembrane</keyword>
<keyword evidence="1" id="KW-1133">Transmembrane helix</keyword>
<evidence type="ECO:0008006" key="4">
    <source>
        <dbReference type="Google" id="ProtNLM"/>
    </source>
</evidence>
<organism evidence="2 3">
    <name type="scientific">Candidatus Uhrbacteria bacterium RIFCSPLOWO2_01_FULL_47_24</name>
    <dbReference type="NCBI Taxonomy" id="1802401"/>
    <lineage>
        <taxon>Bacteria</taxon>
        <taxon>Candidatus Uhriibacteriota</taxon>
    </lineage>
</organism>
<protein>
    <recommendedName>
        <fullName evidence="4">AtpZ/AtpI family protein</fullName>
    </recommendedName>
</protein>
<evidence type="ECO:0000313" key="2">
    <source>
        <dbReference type="EMBL" id="OGL79930.1"/>
    </source>
</evidence>
<proteinExistence type="predicted"/>
<sequence length="77" mass="8639">MGEGGRRPDEGNTWSALSLAWELGYTIAVPIVVFALGGRWLDRRFDTSPWLLLTGIFISIPISTAIIYIKMMKIINK</sequence>
<dbReference type="Pfam" id="PF09527">
    <property type="entry name" value="ATPase_gene1"/>
    <property type="match status" value="1"/>
</dbReference>
<accession>A0A1F7UNR1</accession>
<gene>
    <name evidence="2" type="ORF">A3B21_00810</name>
</gene>
<name>A0A1F7UNR1_9BACT</name>
<dbReference type="AlphaFoldDB" id="A0A1F7UNR1"/>
<dbReference type="Proteomes" id="UP000176897">
    <property type="component" value="Unassembled WGS sequence"/>
</dbReference>
<evidence type="ECO:0000256" key="1">
    <source>
        <dbReference type="SAM" id="Phobius"/>
    </source>
</evidence>
<dbReference type="STRING" id="1802401.A3B21_00810"/>
<reference evidence="2 3" key="1">
    <citation type="journal article" date="2016" name="Nat. Commun.">
        <title>Thousands of microbial genomes shed light on interconnected biogeochemical processes in an aquifer system.</title>
        <authorList>
            <person name="Anantharaman K."/>
            <person name="Brown C.T."/>
            <person name="Hug L.A."/>
            <person name="Sharon I."/>
            <person name="Castelle C.J."/>
            <person name="Probst A.J."/>
            <person name="Thomas B.C."/>
            <person name="Singh A."/>
            <person name="Wilkins M.J."/>
            <person name="Karaoz U."/>
            <person name="Brodie E.L."/>
            <person name="Williams K.H."/>
            <person name="Hubbard S.S."/>
            <person name="Banfield J.F."/>
        </authorList>
    </citation>
    <scope>NUCLEOTIDE SEQUENCE [LARGE SCALE GENOMIC DNA]</scope>
</reference>
<feature type="transmembrane region" description="Helical" evidence="1">
    <location>
        <begin position="16"/>
        <end position="38"/>
    </location>
</feature>
<feature type="transmembrane region" description="Helical" evidence="1">
    <location>
        <begin position="50"/>
        <end position="69"/>
    </location>
</feature>